<proteinExistence type="predicted"/>
<reference evidence="3 4" key="1">
    <citation type="journal article" date="2019" name="Int. J. Syst. Evol. Microbiol.">
        <title>The Global Catalogue of Microorganisms (GCM) 10K type strain sequencing project: providing services to taxonomists for standard genome sequencing and annotation.</title>
        <authorList>
            <consortium name="The Broad Institute Genomics Platform"/>
            <consortium name="The Broad Institute Genome Sequencing Center for Infectious Disease"/>
            <person name="Wu L."/>
            <person name="Ma J."/>
        </authorList>
    </citation>
    <scope>NUCLEOTIDE SEQUENCE [LARGE SCALE GENOMIC DNA]</scope>
    <source>
        <strain evidence="3 4">JCM 10303</strain>
    </source>
</reference>
<dbReference type="InterPro" id="IPR010427">
    <property type="entry name" value="DUF1023"/>
</dbReference>
<dbReference type="Proteomes" id="UP001500729">
    <property type="component" value="Unassembled WGS sequence"/>
</dbReference>
<protein>
    <recommendedName>
        <fullName evidence="2">DUF1023 domain-containing protein</fullName>
    </recommendedName>
</protein>
<feature type="domain" description="DUF1023" evidence="2">
    <location>
        <begin position="360"/>
        <end position="529"/>
    </location>
</feature>
<dbReference type="SUPFAM" id="SSF53474">
    <property type="entry name" value="alpha/beta-Hydrolases"/>
    <property type="match status" value="1"/>
</dbReference>
<accession>A0ABN1CYG9</accession>
<organism evidence="3 4">
    <name type="scientific">Saccharopolyspora erythraea</name>
    <name type="common">Streptomyces erythraeus</name>
    <dbReference type="NCBI Taxonomy" id="1836"/>
    <lineage>
        <taxon>Bacteria</taxon>
        <taxon>Bacillati</taxon>
        <taxon>Actinomycetota</taxon>
        <taxon>Actinomycetes</taxon>
        <taxon>Pseudonocardiales</taxon>
        <taxon>Pseudonocardiaceae</taxon>
        <taxon>Saccharopolyspora</taxon>
    </lineage>
</organism>
<evidence type="ECO:0000259" key="2">
    <source>
        <dbReference type="Pfam" id="PF06259"/>
    </source>
</evidence>
<comment type="caution">
    <text evidence="3">The sequence shown here is derived from an EMBL/GenBank/DDBJ whole genome shotgun (WGS) entry which is preliminary data.</text>
</comment>
<sequence length="593" mass="63085">MTLNTWVAGNPGSARAMADSMKRHGAGVEEVASGWHRVKGKAEGGWEGRASAAFQGFAAQQGGDGDALAGLFPRFGQACTVWADEIDTVKARMEQAKQVATEGQLMVFGDSIYPPKPFTGAPPGPVDPRVPGAEDRANQQSAQYEAAKALHAKQEAAFAEAQATVAQARGMEKVAHETLSRSMDAVTGALKDIGQAAEWGKAAAAPTSAVTAALAGAAMDMEAHAANATRAGFETALQQGPAAVRGCWASLTTAQRTDLMDRFPQMVGGADGVPVVDRDQANRSVLAAQRQGLVNKLDEERRRLREDPYHRRGISDSDSQYRIWQLEESLKGIDRLQEKLGPSAEQSDYYLLGVDGTVNSRGQAIIASGNPDNADNVLTSVPGTFSDLGDAMDYVDRNDRLAERAEQLNPGTKTAAITWSDYNSPSDLLNASDERFANEAKGDLARFQEGLRATHNGPPSHNTVLGHSYGSTVVGYAARDHGLSSDEIAFIGSPGVGVDRAEDLGVPPDHVWSGTSGHDIIDTWTPSLSPGDIGNGSDDHWYGMNPSDPHFGGQILETDPTAGHSDYWDREQSIDSISRVVAGNNREMPSNHG</sequence>
<dbReference type="Pfam" id="PF06259">
    <property type="entry name" value="Abhydrolase_8"/>
    <property type="match status" value="1"/>
</dbReference>
<name>A0ABN1CYG9_SACER</name>
<gene>
    <name evidence="3" type="ORF">GCM10009533_30180</name>
</gene>
<evidence type="ECO:0000313" key="3">
    <source>
        <dbReference type="EMBL" id="GAA0528881.1"/>
    </source>
</evidence>
<evidence type="ECO:0000256" key="1">
    <source>
        <dbReference type="SAM" id="MobiDB-lite"/>
    </source>
</evidence>
<dbReference type="EMBL" id="BAAAGS010000017">
    <property type="protein sequence ID" value="GAA0528881.1"/>
    <property type="molecule type" value="Genomic_DNA"/>
</dbReference>
<evidence type="ECO:0000313" key="4">
    <source>
        <dbReference type="Proteomes" id="UP001500729"/>
    </source>
</evidence>
<dbReference type="InterPro" id="IPR029058">
    <property type="entry name" value="AB_hydrolase_fold"/>
</dbReference>
<keyword evidence="4" id="KW-1185">Reference proteome</keyword>
<feature type="region of interest" description="Disordered" evidence="1">
    <location>
        <begin position="545"/>
        <end position="565"/>
    </location>
</feature>